<protein>
    <submittedName>
        <fullName evidence="1">Uncharacterized protein</fullName>
    </submittedName>
</protein>
<accession>A0ACB9R7I8</accession>
<dbReference type="EMBL" id="CM042883">
    <property type="protein sequence ID" value="KAI4374859.1"/>
    <property type="molecule type" value="Genomic_DNA"/>
</dbReference>
<name>A0ACB9R7I8_9MYRT</name>
<organism evidence="1 2">
    <name type="scientific">Melastoma candidum</name>
    <dbReference type="NCBI Taxonomy" id="119954"/>
    <lineage>
        <taxon>Eukaryota</taxon>
        <taxon>Viridiplantae</taxon>
        <taxon>Streptophyta</taxon>
        <taxon>Embryophyta</taxon>
        <taxon>Tracheophyta</taxon>
        <taxon>Spermatophyta</taxon>
        <taxon>Magnoliopsida</taxon>
        <taxon>eudicotyledons</taxon>
        <taxon>Gunneridae</taxon>
        <taxon>Pentapetalae</taxon>
        <taxon>rosids</taxon>
        <taxon>malvids</taxon>
        <taxon>Myrtales</taxon>
        <taxon>Melastomataceae</taxon>
        <taxon>Melastomatoideae</taxon>
        <taxon>Melastomateae</taxon>
        <taxon>Melastoma</taxon>
    </lineage>
</organism>
<proteinExistence type="predicted"/>
<sequence>MLEETKKLRLFKAELLDYDSLLHAIHGFAGVFHLASPVYPPNVVDPEVDVIELAVKGTVNELNACVEAKVKPSGAAVTTNPICPKDHVMDETCWSDKDFQRQNKDLILEQGSKIRQTRSPRCVDCLSYSLFGSNVAIHHQQKRHSPHQSSKRKIHTAHMMTTWDLVEKLKSMYPGYNYPKRFATAEEEQKMNSEKLQKLGWKDKPSEETLMDSVRAAWSPMKGEGQPRFVSRMKKERRMEEGRICVTGAGGFIASWVVKLLLSRGYKVHGTVRDPSDPKNAHLKSLENAHENLWLFKAELLNYESIRTAVSGCAGVLHVASPVPAGKVTNPEVDLYEPALAGTKNVLNACLKEKVNKVIVVSSIAAVVANQSWPKDQAMDETCWSDLDYCRSRDQWYSVAKTMAETEAWEVARRTGLNVVTICPSLVFGPMLQPTLNSSSLYLLTLMKGRDPAEHSGIAFVDVRDTAEAILLVYESPDAEGRYICSSYELRNQAIVEILKKRYPEYDYPKSFKEVLADLRLSSLKLQNLGWKYRPLEEALVDVMENYKQIGALDRSTNGDDSS</sequence>
<dbReference type="Proteomes" id="UP001057402">
    <property type="component" value="Chromosome 4"/>
</dbReference>
<evidence type="ECO:0000313" key="1">
    <source>
        <dbReference type="EMBL" id="KAI4374859.1"/>
    </source>
</evidence>
<reference evidence="2" key="1">
    <citation type="journal article" date="2023" name="Front. Plant Sci.">
        <title>Chromosomal-level genome assembly of Melastoma candidum provides insights into trichome evolution.</title>
        <authorList>
            <person name="Zhong Y."/>
            <person name="Wu W."/>
            <person name="Sun C."/>
            <person name="Zou P."/>
            <person name="Liu Y."/>
            <person name="Dai S."/>
            <person name="Zhou R."/>
        </authorList>
    </citation>
    <scope>NUCLEOTIDE SEQUENCE [LARGE SCALE GENOMIC DNA]</scope>
</reference>
<gene>
    <name evidence="1" type="ORF">MLD38_012804</name>
</gene>
<keyword evidence="2" id="KW-1185">Reference proteome</keyword>
<evidence type="ECO:0000313" key="2">
    <source>
        <dbReference type="Proteomes" id="UP001057402"/>
    </source>
</evidence>
<comment type="caution">
    <text evidence="1">The sequence shown here is derived from an EMBL/GenBank/DDBJ whole genome shotgun (WGS) entry which is preliminary data.</text>
</comment>